<comment type="caution">
    <text evidence="3">The sequence shown here is derived from an EMBL/GenBank/DDBJ whole genome shotgun (WGS) entry which is preliminary data.</text>
</comment>
<dbReference type="SUPFAM" id="SSF53756">
    <property type="entry name" value="UDP-Glycosyltransferase/glycogen phosphorylase"/>
    <property type="match status" value="1"/>
</dbReference>
<feature type="domain" description="Glycosyltransferase subfamily 4-like N-terminal" evidence="2">
    <location>
        <begin position="14"/>
        <end position="147"/>
    </location>
</feature>
<dbReference type="Proteomes" id="UP000658980">
    <property type="component" value="Unassembled WGS sequence"/>
</dbReference>
<sequence>MKILQVTAVDFTVKKFLLPLVNDLESKNYEVHIACDVKKIGQELRDEGYNIKNIPFTRNFNLFSHLNSLLKLISLIKTEKYDIIHSHTPIASLIARLAAKITNVPLNVYTAHGFYFHENMRPIVYKIAYSLEKLWSKFFTDYLFFQSKEDYELAVRKKFNTPNRLIHINNGVSGKKFNPANYDRDSIRKSLNLHEKKVILFVGRLVEEKGIRELLNAFEILSSRHSNISLLLVGGGVTGDRDGLSPQLIVNGMSESVKKNIHLLGLRDDIPEIIAASDIFTLPSYREGLPRSIIEAMAMGKPIVATDIRGCREEVFEGVNGFLCEAKNAESLANSLDLLLRDEKKMEEYGTQSRKIFLKEFEEQKVLDRQLNIFNKFRKGQLDV</sequence>
<organism evidence="3 4">
    <name type="scientific">Planococcus wigleyi</name>
    <dbReference type="NCBI Taxonomy" id="2762216"/>
    <lineage>
        <taxon>Bacteria</taxon>
        <taxon>Bacillati</taxon>
        <taxon>Bacillota</taxon>
        <taxon>Bacilli</taxon>
        <taxon>Bacillales</taxon>
        <taxon>Caryophanaceae</taxon>
        <taxon>Planococcus</taxon>
    </lineage>
</organism>
<keyword evidence="4" id="KW-1185">Reference proteome</keyword>
<dbReference type="RefSeq" id="WP_191713626.1">
    <property type="nucleotide sequence ID" value="NZ_JACSPU010000001.1"/>
</dbReference>
<evidence type="ECO:0000313" key="4">
    <source>
        <dbReference type="Proteomes" id="UP000658980"/>
    </source>
</evidence>
<dbReference type="PANTHER" id="PTHR12526:SF638">
    <property type="entry name" value="SPORE COAT PROTEIN SA"/>
    <property type="match status" value="1"/>
</dbReference>
<dbReference type="Gene3D" id="3.40.50.2000">
    <property type="entry name" value="Glycogen Phosphorylase B"/>
    <property type="match status" value="2"/>
</dbReference>
<reference evidence="3 4" key="1">
    <citation type="submission" date="2020-08" db="EMBL/GenBank/DDBJ databases">
        <title>A Genomic Blueprint of the Chicken Gut Microbiome.</title>
        <authorList>
            <person name="Gilroy R."/>
            <person name="Ravi A."/>
            <person name="Getino M."/>
            <person name="Pursley I."/>
            <person name="Horton D.L."/>
            <person name="Alikhan N.-F."/>
            <person name="Baker D."/>
            <person name="Gharbi K."/>
            <person name="Hall N."/>
            <person name="Watson M."/>
            <person name="Adriaenssens E.M."/>
            <person name="Foster-Nyarko E."/>
            <person name="Jarju S."/>
            <person name="Secka A."/>
            <person name="Antonio M."/>
            <person name="Oren A."/>
            <person name="Chaudhuri R."/>
            <person name="La Ragione R.M."/>
            <person name="Hildebrand F."/>
            <person name="Pallen M.J."/>
        </authorList>
    </citation>
    <scope>NUCLEOTIDE SEQUENCE [LARGE SCALE GENOMIC DNA]</scope>
    <source>
        <strain evidence="3 4">Sa1BUA13</strain>
    </source>
</reference>
<protein>
    <submittedName>
        <fullName evidence="3">Glycosyltransferase family 4 protein</fullName>
    </submittedName>
</protein>
<evidence type="ECO:0000313" key="3">
    <source>
        <dbReference type="EMBL" id="MBD8013373.1"/>
    </source>
</evidence>
<evidence type="ECO:0000259" key="2">
    <source>
        <dbReference type="Pfam" id="PF13477"/>
    </source>
</evidence>
<dbReference type="InterPro" id="IPR001296">
    <property type="entry name" value="Glyco_trans_1"/>
</dbReference>
<accession>A0ABR8W8N1</accession>
<name>A0ABR8W8N1_9BACL</name>
<dbReference type="CDD" id="cd03808">
    <property type="entry name" value="GT4_CapM-like"/>
    <property type="match status" value="1"/>
</dbReference>
<proteinExistence type="predicted"/>
<dbReference type="EMBL" id="JACSPU010000001">
    <property type="protein sequence ID" value="MBD8013373.1"/>
    <property type="molecule type" value="Genomic_DNA"/>
</dbReference>
<dbReference type="PANTHER" id="PTHR12526">
    <property type="entry name" value="GLYCOSYLTRANSFERASE"/>
    <property type="match status" value="1"/>
</dbReference>
<feature type="domain" description="Glycosyl transferase family 1" evidence="1">
    <location>
        <begin position="183"/>
        <end position="355"/>
    </location>
</feature>
<evidence type="ECO:0000259" key="1">
    <source>
        <dbReference type="Pfam" id="PF00534"/>
    </source>
</evidence>
<gene>
    <name evidence="3" type="ORF">H9630_00970</name>
</gene>
<dbReference type="InterPro" id="IPR028098">
    <property type="entry name" value="Glyco_trans_4-like_N"/>
</dbReference>
<dbReference type="Pfam" id="PF00534">
    <property type="entry name" value="Glycos_transf_1"/>
    <property type="match status" value="1"/>
</dbReference>
<dbReference type="Pfam" id="PF13477">
    <property type="entry name" value="Glyco_trans_4_2"/>
    <property type="match status" value="1"/>
</dbReference>